<dbReference type="Pfam" id="PF01969">
    <property type="entry name" value="Ni_insertion"/>
    <property type="match status" value="1"/>
</dbReference>
<dbReference type="Proteomes" id="UP000703590">
    <property type="component" value="Unassembled WGS sequence"/>
</dbReference>
<reference evidence="3" key="2">
    <citation type="submission" date="2021-02" db="EMBL/GenBank/DDBJ databases">
        <authorList>
            <person name="Merkel A.Y."/>
        </authorList>
    </citation>
    <scope>NUCLEOTIDE SEQUENCE</scope>
    <source>
        <strain evidence="3">T05b</strain>
    </source>
</reference>
<evidence type="ECO:0000256" key="2">
    <source>
        <dbReference type="HAMAP-Rule" id="MF_01074"/>
    </source>
</evidence>
<dbReference type="NCBIfam" id="TIGR00299">
    <property type="entry name" value="nickel pincer cofactor biosynthesis protein LarC"/>
    <property type="match status" value="1"/>
</dbReference>
<comment type="caution">
    <text evidence="3">The sequence shown here is derived from an EMBL/GenBank/DDBJ whole genome shotgun (WGS) entry which is preliminary data.</text>
</comment>
<dbReference type="PANTHER" id="PTHR36566">
    <property type="entry name" value="NICKEL INSERTION PROTEIN-RELATED"/>
    <property type="match status" value="1"/>
</dbReference>
<dbReference type="EMBL" id="JAFHKK010000008">
    <property type="protein sequence ID" value="MBN2964199.1"/>
    <property type="molecule type" value="Genomic_DNA"/>
</dbReference>
<evidence type="ECO:0000313" key="3">
    <source>
        <dbReference type="EMBL" id="MBN2964199.1"/>
    </source>
</evidence>
<gene>
    <name evidence="3" type="primary">larC</name>
    <name evidence="3" type="ORF">JWV37_05365</name>
</gene>
<name>A0ABS2WRA3_9BACT</name>
<dbReference type="HAMAP" id="MF_01074">
    <property type="entry name" value="LarC"/>
    <property type="match status" value="1"/>
</dbReference>
<evidence type="ECO:0000313" key="4">
    <source>
        <dbReference type="Proteomes" id="UP000703590"/>
    </source>
</evidence>
<dbReference type="InterPro" id="IPR002822">
    <property type="entry name" value="Ni_insertion"/>
</dbReference>
<dbReference type="RefSeq" id="WP_205458743.1">
    <property type="nucleotide sequence ID" value="NZ_JAFHKK010000008.1"/>
</dbReference>
<accession>A0ABS2WRA3</accession>
<evidence type="ECO:0000256" key="1">
    <source>
        <dbReference type="ARBA" id="ARBA00022596"/>
    </source>
</evidence>
<keyword evidence="2" id="KW-0456">Lyase</keyword>
<reference evidence="3" key="1">
    <citation type="submission" date="2021-02" db="EMBL/GenBank/DDBJ databases">
        <title>Sulfurospirillum tamanensis sp. nov.</title>
        <authorList>
            <person name="Frolova A."/>
            <person name="Merkel A."/>
            <person name="Slobodkin A."/>
        </authorList>
    </citation>
    <scope>NUCLEOTIDE SEQUENCE</scope>
    <source>
        <strain evidence="3">T05b</strain>
    </source>
</reference>
<dbReference type="Gene3D" id="3.30.70.1380">
    <property type="entry name" value="Transcriptional regulatory protein pf0864 domain like"/>
    <property type="match status" value="1"/>
</dbReference>
<proteinExistence type="inferred from homology"/>
<comment type="similarity">
    <text evidence="2">Belongs to the LarC family.</text>
</comment>
<organism evidence="3 4">
    <name type="scientific">Sulfurospirillum tamanense</name>
    <dbReference type="NCBI Taxonomy" id="2813362"/>
    <lineage>
        <taxon>Bacteria</taxon>
        <taxon>Pseudomonadati</taxon>
        <taxon>Campylobacterota</taxon>
        <taxon>Epsilonproteobacteria</taxon>
        <taxon>Campylobacterales</taxon>
        <taxon>Sulfurospirillaceae</taxon>
        <taxon>Sulfurospirillum</taxon>
    </lineage>
</organism>
<dbReference type="Gene3D" id="3.10.20.300">
    <property type="entry name" value="mk0293 like domain"/>
    <property type="match status" value="1"/>
</dbReference>
<keyword evidence="1 2" id="KW-0533">Nickel</keyword>
<keyword evidence="4" id="KW-1185">Reference proteome</keyword>
<dbReference type="PANTHER" id="PTHR36566:SF1">
    <property type="entry name" value="PYRIDINIUM-3,5-BISTHIOCARBOXYLIC ACID MONONUCLEOTIDE NICKEL INSERTION PROTEIN"/>
    <property type="match status" value="1"/>
</dbReference>
<sequence>MRVLYYDCFSGISGDMHLGAMLDLGVDSHYLKEELSKLSLNHEFTLTIQKTNKMGICGTKVNISLTHNHHRVWHTHTHPYEHRTFKCIESMILKSALSENVKARSIKMFWCVAMAEAKIHGKEPLEVTFHEVGAVDSIVDIVGSAICLEALHVDKIIASKIELGSGFVQCAHGTLPVPAPATLEILKNIPVTFGRVPFETTTPTGATIIKTNVDTYAVNPALTIEKIGYGIGHKDFTIPNILRICLGTIEEKVENIPEEIILETNIDDMSPEILSYVQERLFDAGAKDVYTTAIMTKKNRLGVKLSVLVNAQEEAKMIEIIFAETSSIGLRRSTIQKIMLDREIKTISTPYGEISIKCVFSQGKLLKYKAEYEECKKAALQHKVPISTLYDSVTKAMMKNNNYASKI</sequence>
<protein>
    <recommendedName>
        <fullName evidence="2">Putative nickel insertion protein</fullName>
    </recommendedName>
</protein>